<accession>A0A0P0AB62</accession>
<proteinExistence type="inferred from homology"/>
<name>A0A0P0AB62_9RHOB</name>
<dbReference type="Proteomes" id="UP000064920">
    <property type="component" value="Chromosome"/>
</dbReference>
<evidence type="ECO:0000256" key="10">
    <source>
        <dbReference type="ARBA" id="ARBA00023136"/>
    </source>
</evidence>
<keyword evidence="7" id="KW-0862">Zinc</keyword>
<keyword evidence="6 12" id="KW-0812">Transmembrane</keyword>
<dbReference type="GO" id="GO:0015087">
    <property type="term" value="F:cobalt ion transmembrane transporter activity"/>
    <property type="evidence" value="ECO:0007669"/>
    <property type="project" value="TreeGrafter"/>
</dbReference>
<comment type="subcellular location">
    <subcellularLocation>
        <location evidence="1">Cell membrane</location>
        <topology evidence="1">Multi-pass membrane protein</topology>
    </subcellularLocation>
</comment>
<evidence type="ECO:0000256" key="11">
    <source>
        <dbReference type="SAM" id="Coils"/>
    </source>
</evidence>
<sequence length="367" mass="40945">MRGAFLYRGGRDERCRNKLHFAPDPVSFARRCDQKDSPMRDAHIKYAHVLTGGARGAILDDEAMRTVLRAETLGWVHLDGTHADSAGWIASHLDYLDPQAIEALLDPASRPRITPLGDGLMIILRVINFNEGEDPEDMVSLRVWIDAHRIVTVSLRRVRAVERMSDALSAGIGPQTAGQFLTRLIEDVTGKIADFQSDLDVQAEALEDKIVRDESDGLRSDVVNLRLQVIAARRFMAPQRDVIHAIALSQCSFIDEETRREIEEEAQKMTRVIEDLDELRDQAIVLREELSGQLSDRLNRNMFVLSMISAVFLPLGFLTGLFGVNVGGMPGLASNAAFFWLCASLVGVVAVQAGAVFWMRRTRRPSR</sequence>
<evidence type="ECO:0000256" key="12">
    <source>
        <dbReference type="SAM" id="Phobius"/>
    </source>
</evidence>
<dbReference type="GO" id="GO:0000287">
    <property type="term" value="F:magnesium ion binding"/>
    <property type="evidence" value="ECO:0007669"/>
    <property type="project" value="TreeGrafter"/>
</dbReference>
<dbReference type="STRING" id="1397108.IMCC12053_1497"/>
<keyword evidence="10 12" id="KW-0472">Membrane</keyword>
<dbReference type="Gene3D" id="3.30.460.20">
    <property type="entry name" value="CorA soluble domain-like"/>
    <property type="match status" value="1"/>
</dbReference>
<keyword evidence="4" id="KW-1003">Cell membrane</keyword>
<feature type="transmembrane region" description="Helical" evidence="12">
    <location>
        <begin position="336"/>
        <end position="359"/>
    </location>
</feature>
<evidence type="ECO:0000256" key="7">
    <source>
        <dbReference type="ARBA" id="ARBA00022833"/>
    </source>
</evidence>
<evidence type="ECO:0000313" key="13">
    <source>
        <dbReference type="EMBL" id="ALI55444.1"/>
    </source>
</evidence>
<evidence type="ECO:0000256" key="6">
    <source>
        <dbReference type="ARBA" id="ARBA00022692"/>
    </source>
</evidence>
<keyword evidence="14" id="KW-1185">Reference proteome</keyword>
<dbReference type="InterPro" id="IPR045861">
    <property type="entry name" value="CorA_cytoplasmic_dom"/>
</dbReference>
<reference evidence="14" key="1">
    <citation type="submission" date="2015-05" db="EMBL/GenBank/DDBJ databases">
        <authorList>
            <person name="Oh H.-M."/>
            <person name="Yang J.-A."/>
            <person name="Cho J.-C."/>
            <person name="Kang I."/>
        </authorList>
    </citation>
    <scope>NUCLEOTIDE SEQUENCE [LARGE SCALE GENOMIC DNA]</scope>
    <source>
        <strain evidence="14">IMCC 12053</strain>
    </source>
</reference>
<evidence type="ECO:0000256" key="4">
    <source>
        <dbReference type="ARBA" id="ARBA00022475"/>
    </source>
</evidence>
<dbReference type="GO" id="GO:0015095">
    <property type="term" value="F:magnesium ion transmembrane transporter activity"/>
    <property type="evidence" value="ECO:0007669"/>
    <property type="project" value="TreeGrafter"/>
</dbReference>
<dbReference type="SUPFAM" id="SSF144083">
    <property type="entry name" value="Magnesium transport protein CorA, transmembrane region"/>
    <property type="match status" value="1"/>
</dbReference>
<keyword evidence="9" id="KW-0406">Ion transport</keyword>
<dbReference type="EMBL" id="CP012023">
    <property type="protein sequence ID" value="ALI55444.1"/>
    <property type="molecule type" value="Genomic_DNA"/>
</dbReference>
<dbReference type="InterPro" id="IPR002523">
    <property type="entry name" value="MgTranspt_CorA/ZnTranspt_ZntB"/>
</dbReference>
<keyword evidence="11" id="KW-0175">Coiled coil</keyword>
<evidence type="ECO:0000256" key="8">
    <source>
        <dbReference type="ARBA" id="ARBA00022989"/>
    </source>
</evidence>
<dbReference type="PANTHER" id="PTHR46494:SF3">
    <property type="entry name" value="ZINC TRANSPORT PROTEIN ZNTB"/>
    <property type="match status" value="1"/>
</dbReference>
<dbReference type="OrthoDB" id="9803484at2"/>
<dbReference type="KEGG" id="cmar:IMCC12053_1497"/>
<evidence type="ECO:0000256" key="3">
    <source>
        <dbReference type="ARBA" id="ARBA00022448"/>
    </source>
</evidence>
<feature type="coiled-coil region" evidence="11">
    <location>
        <begin position="259"/>
        <end position="289"/>
    </location>
</feature>
<evidence type="ECO:0000256" key="1">
    <source>
        <dbReference type="ARBA" id="ARBA00004651"/>
    </source>
</evidence>
<dbReference type="GO" id="GO:0005886">
    <property type="term" value="C:plasma membrane"/>
    <property type="evidence" value="ECO:0007669"/>
    <property type="project" value="UniProtKB-SubCell"/>
</dbReference>
<dbReference type="SUPFAM" id="SSF143865">
    <property type="entry name" value="CorA soluble domain-like"/>
    <property type="match status" value="1"/>
</dbReference>
<organism evidence="13 14">
    <name type="scientific">Celeribacter marinus</name>
    <dbReference type="NCBI Taxonomy" id="1397108"/>
    <lineage>
        <taxon>Bacteria</taxon>
        <taxon>Pseudomonadati</taxon>
        <taxon>Pseudomonadota</taxon>
        <taxon>Alphaproteobacteria</taxon>
        <taxon>Rhodobacterales</taxon>
        <taxon>Roseobacteraceae</taxon>
        <taxon>Celeribacter</taxon>
    </lineage>
</organism>
<dbReference type="InterPro" id="IPR045863">
    <property type="entry name" value="CorA_TM1_TM2"/>
</dbReference>
<dbReference type="PATRIC" id="fig|1397108.4.peg.1532"/>
<dbReference type="Pfam" id="PF01544">
    <property type="entry name" value="CorA"/>
    <property type="match status" value="1"/>
</dbReference>
<evidence type="ECO:0000256" key="2">
    <source>
        <dbReference type="ARBA" id="ARBA00009765"/>
    </source>
</evidence>
<dbReference type="GO" id="GO:0050897">
    <property type="term" value="F:cobalt ion binding"/>
    <property type="evidence" value="ECO:0007669"/>
    <property type="project" value="TreeGrafter"/>
</dbReference>
<keyword evidence="5" id="KW-0997">Cell inner membrane</keyword>
<dbReference type="PANTHER" id="PTHR46494">
    <property type="entry name" value="CORA FAMILY METAL ION TRANSPORTER (EUROFUNG)"/>
    <property type="match status" value="1"/>
</dbReference>
<dbReference type="Gene3D" id="1.20.58.340">
    <property type="entry name" value="Magnesium transport protein CorA, transmembrane region"/>
    <property type="match status" value="2"/>
</dbReference>
<evidence type="ECO:0000256" key="9">
    <source>
        <dbReference type="ARBA" id="ARBA00023065"/>
    </source>
</evidence>
<protein>
    <submittedName>
        <fullName evidence="13">Magnesium and cobalt transport protein CorA</fullName>
    </submittedName>
</protein>
<dbReference type="CDD" id="cd12833">
    <property type="entry name" value="ZntB-like_1"/>
    <property type="match status" value="1"/>
</dbReference>
<dbReference type="AlphaFoldDB" id="A0A0P0AB62"/>
<evidence type="ECO:0000256" key="5">
    <source>
        <dbReference type="ARBA" id="ARBA00022519"/>
    </source>
</evidence>
<gene>
    <name evidence="13" type="ORF">IMCC12053_1497</name>
</gene>
<comment type="similarity">
    <text evidence="2">Belongs to the CorA metal ion transporter (MIT) (TC 1.A.35) family.</text>
</comment>
<evidence type="ECO:0000313" key="14">
    <source>
        <dbReference type="Proteomes" id="UP000064920"/>
    </source>
</evidence>
<keyword evidence="8 12" id="KW-1133">Transmembrane helix</keyword>
<feature type="transmembrane region" description="Helical" evidence="12">
    <location>
        <begin position="303"/>
        <end position="324"/>
    </location>
</feature>
<keyword evidence="3" id="KW-0813">Transport</keyword>